<protein>
    <submittedName>
        <fullName evidence="1">Uncharacterized protein</fullName>
    </submittedName>
</protein>
<accession>X1GTM5</accession>
<dbReference type="AlphaFoldDB" id="X1GTM5"/>
<name>X1GTM5_9ZZZZ</name>
<evidence type="ECO:0000313" key="1">
    <source>
        <dbReference type="EMBL" id="GAH61266.1"/>
    </source>
</evidence>
<sequence>ITKERQPKRDKFKRIVELRVRKALKTITLVGNCAGAAYEYSPADIANIIAALRKTVDQVETRYASKGLQEIEFDLD</sequence>
<gene>
    <name evidence="1" type="ORF">S03H2_29173</name>
</gene>
<comment type="caution">
    <text evidence="1">The sequence shown here is derived from an EMBL/GenBank/DDBJ whole genome shotgun (WGS) entry which is preliminary data.</text>
</comment>
<feature type="non-terminal residue" evidence="1">
    <location>
        <position position="1"/>
    </location>
</feature>
<proteinExistence type="predicted"/>
<organism evidence="1">
    <name type="scientific">marine sediment metagenome</name>
    <dbReference type="NCBI Taxonomy" id="412755"/>
    <lineage>
        <taxon>unclassified sequences</taxon>
        <taxon>metagenomes</taxon>
        <taxon>ecological metagenomes</taxon>
    </lineage>
</organism>
<reference evidence="1" key="1">
    <citation type="journal article" date="2014" name="Front. Microbiol.">
        <title>High frequency of phylogenetically diverse reductive dehalogenase-homologous genes in deep subseafloor sedimentary metagenomes.</title>
        <authorList>
            <person name="Kawai M."/>
            <person name="Futagami T."/>
            <person name="Toyoda A."/>
            <person name="Takaki Y."/>
            <person name="Nishi S."/>
            <person name="Hori S."/>
            <person name="Arai W."/>
            <person name="Tsubouchi T."/>
            <person name="Morono Y."/>
            <person name="Uchiyama I."/>
            <person name="Ito T."/>
            <person name="Fujiyama A."/>
            <person name="Inagaki F."/>
            <person name="Takami H."/>
        </authorList>
    </citation>
    <scope>NUCLEOTIDE SEQUENCE</scope>
    <source>
        <strain evidence="1">Expedition CK06-06</strain>
    </source>
</reference>
<dbReference type="EMBL" id="BARU01017597">
    <property type="protein sequence ID" value="GAH61266.1"/>
    <property type="molecule type" value="Genomic_DNA"/>
</dbReference>